<keyword evidence="5 12" id="KW-0997">Cell inner membrane</keyword>
<feature type="transmembrane region" description="Helical" evidence="14">
    <location>
        <begin position="69"/>
        <end position="90"/>
    </location>
</feature>
<feature type="transmembrane region" description="Helical" evidence="14">
    <location>
        <begin position="396"/>
        <end position="417"/>
    </location>
</feature>
<dbReference type="GO" id="GO:0005886">
    <property type="term" value="C:plasma membrane"/>
    <property type="evidence" value="ECO:0007669"/>
    <property type="project" value="UniProtKB-SubCell"/>
</dbReference>
<keyword evidence="4 12" id="KW-1003">Cell membrane</keyword>
<dbReference type="STRING" id="305900.GV64_01795"/>
<feature type="binding site" evidence="13">
    <location>
        <position position="112"/>
    </location>
    <ligand>
        <name>K(+)</name>
        <dbReference type="ChEBI" id="CHEBI:29103"/>
    </ligand>
</feature>
<feature type="binding site" evidence="13">
    <location>
        <position position="111"/>
    </location>
    <ligand>
        <name>K(+)</name>
        <dbReference type="ChEBI" id="CHEBI:29103"/>
    </ligand>
</feature>
<evidence type="ECO:0000256" key="8">
    <source>
        <dbReference type="ARBA" id="ARBA00022958"/>
    </source>
</evidence>
<keyword evidence="6 12" id="KW-0633">Potassium transport</keyword>
<keyword evidence="8 12" id="KW-0630">Potassium</keyword>
<keyword evidence="11 12" id="KW-0472">Membrane</keyword>
<evidence type="ECO:0000256" key="12">
    <source>
        <dbReference type="PIRNR" id="PIRNR006247"/>
    </source>
</evidence>
<evidence type="ECO:0000256" key="13">
    <source>
        <dbReference type="PIRSR" id="PIRSR006247-1"/>
    </source>
</evidence>
<evidence type="ECO:0000256" key="14">
    <source>
        <dbReference type="SAM" id="Phobius"/>
    </source>
</evidence>
<protein>
    <recommendedName>
        <fullName evidence="12">Trk system potassium uptake protein</fullName>
    </recommendedName>
</protein>
<feature type="transmembrane region" description="Helical" evidence="14">
    <location>
        <begin position="335"/>
        <end position="363"/>
    </location>
</feature>
<keyword evidence="16" id="KW-1185">Reference proteome</keyword>
<dbReference type="NCBIfam" id="TIGR00933">
    <property type="entry name" value="2a38"/>
    <property type="match status" value="1"/>
</dbReference>
<accession>A0A081K665</accession>
<evidence type="ECO:0000256" key="4">
    <source>
        <dbReference type="ARBA" id="ARBA00022475"/>
    </source>
</evidence>
<reference evidence="15 16" key="1">
    <citation type="submission" date="2014-06" db="EMBL/GenBank/DDBJ databases">
        <title>Whole Genome Sequences of Three Symbiotic Endozoicomonas Bacteria.</title>
        <authorList>
            <person name="Neave M.J."/>
            <person name="Apprill A."/>
            <person name="Voolstra C.R."/>
        </authorList>
    </citation>
    <scope>NUCLEOTIDE SEQUENCE [LARGE SCALE GENOMIC DNA]</scope>
    <source>
        <strain evidence="15 16">DSM 22380</strain>
    </source>
</reference>
<dbReference type="InterPro" id="IPR003445">
    <property type="entry name" value="Cat_transpt"/>
</dbReference>
<evidence type="ECO:0000256" key="10">
    <source>
        <dbReference type="ARBA" id="ARBA00023065"/>
    </source>
</evidence>
<evidence type="ECO:0000256" key="2">
    <source>
        <dbReference type="ARBA" id="ARBA00009137"/>
    </source>
</evidence>
<feature type="transmembrane region" description="Helical" evidence="14">
    <location>
        <begin position="276"/>
        <end position="294"/>
    </location>
</feature>
<comment type="subcellular location">
    <subcellularLocation>
        <location evidence="1 12">Cell inner membrane</location>
        <topology evidence="1 12">Multi-pass membrane protein</topology>
    </subcellularLocation>
</comment>
<sequence>MQFQVILPILGILLILFSTSSLPPILVALIYQEQEISIFIYTFLLTLLLGVLLWFPFRHIKDELRAREGFLVTALFWVVLGSFGSLPFLLMESPSLSITDAMFESMSGLTTTGATILTGIEHLPRSILFYRQQLQWLGGMGIIVLAVAIIPMLGIGGMQLYRTETPGPVKDSKLTPRITETAKALWFLYVFLTAACALAYWLAGMNLFDAISHSFTTIAIGGFSTYDSSMGHFNSPMIISVAIFFMLVAGVNFALHFTAWRHKSLTHYFQDPEVKWFLAILGVVGMITVVTLYMSDTYSLSKSFRYGLFEVVSVATTTGYTSSSSFSAWPMFLPLMLFFTSFMGGCAGSTAGGMKVIRVVLIAKQGMRELRRLVHPNAVFTIKIGGRPVSPRVGEAVWGFFATYILMFVLLFLALLATGLDFTTAFSTIASCLNNLGPALGEAAFSYHSLPDAAKWILAFAMLLGRLEIFTLLVLFTPTFWRY</sequence>
<feature type="transmembrane region" description="Helical" evidence="14">
    <location>
        <begin position="182"/>
        <end position="201"/>
    </location>
</feature>
<evidence type="ECO:0000256" key="6">
    <source>
        <dbReference type="ARBA" id="ARBA00022538"/>
    </source>
</evidence>
<dbReference type="AlphaFoldDB" id="A0A081K665"/>
<feature type="transmembrane region" description="Helical" evidence="14">
    <location>
        <begin position="456"/>
        <end position="481"/>
    </location>
</feature>
<dbReference type="EMBL" id="JOJP01000001">
    <property type="protein sequence ID" value="KEI69641.1"/>
    <property type="molecule type" value="Genomic_DNA"/>
</dbReference>
<dbReference type="eggNOG" id="COG0168">
    <property type="taxonomic scope" value="Bacteria"/>
</dbReference>
<name>A0A081K665_9GAMM</name>
<evidence type="ECO:0000256" key="5">
    <source>
        <dbReference type="ARBA" id="ARBA00022519"/>
    </source>
</evidence>
<keyword evidence="3 12" id="KW-0813">Transport</keyword>
<dbReference type="Pfam" id="PF02386">
    <property type="entry name" value="TrkH"/>
    <property type="match status" value="1"/>
</dbReference>
<feature type="binding site" evidence="13">
    <location>
        <position position="317"/>
    </location>
    <ligand>
        <name>K(+)</name>
        <dbReference type="ChEBI" id="CHEBI:29103"/>
    </ligand>
</feature>
<keyword evidence="9 14" id="KW-1133">Transmembrane helix</keyword>
<feature type="binding site" evidence="13">
    <location>
        <position position="318"/>
    </location>
    <ligand>
        <name>K(+)</name>
        <dbReference type="ChEBI" id="CHEBI:29103"/>
    </ligand>
</feature>
<dbReference type="RefSeq" id="WP_020582230.1">
    <property type="nucleotide sequence ID" value="NZ_JOJP01000001.1"/>
</dbReference>
<dbReference type="Proteomes" id="UP000027997">
    <property type="component" value="Unassembled WGS sequence"/>
</dbReference>
<keyword evidence="7 14" id="KW-0812">Transmembrane</keyword>
<comment type="similarity">
    <text evidence="2 12">Belongs to the TrkH potassium transport family.</text>
</comment>
<feature type="binding site" evidence="13">
    <location>
        <position position="435"/>
    </location>
    <ligand>
        <name>K(+)</name>
        <dbReference type="ChEBI" id="CHEBI:29103"/>
    </ligand>
</feature>
<evidence type="ECO:0000256" key="7">
    <source>
        <dbReference type="ARBA" id="ARBA00022692"/>
    </source>
</evidence>
<evidence type="ECO:0000256" key="9">
    <source>
        <dbReference type="ARBA" id="ARBA00022989"/>
    </source>
</evidence>
<gene>
    <name evidence="15" type="ORF">GV64_01795</name>
</gene>
<dbReference type="PANTHER" id="PTHR32024:SF2">
    <property type="entry name" value="TRK SYSTEM POTASSIUM UPTAKE PROTEIN TRKG-RELATED"/>
    <property type="match status" value="1"/>
</dbReference>
<keyword evidence="10 12" id="KW-0406">Ion transport</keyword>
<evidence type="ECO:0000313" key="15">
    <source>
        <dbReference type="EMBL" id="KEI69641.1"/>
    </source>
</evidence>
<evidence type="ECO:0000256" key="1">
    <source>
        <dbReference type="ARBA" id="ARBA00004429"/>
    </source>
</evidence>
<dbReference type="GO" id="GO:0015379">
    <property type="term" value="F:potassium:chloride symporter activity"/>
    <property type="evidence" value="ECO:0007669"/>
    <property type="project" value="InterPro"/>
</dbReference>
<feature type="binding site" evidence="13">
    <location>
        <position position="436"/>
    </location>
    <ligand>
        <name>K(+)</name>
        <dbReference type="ChEBI" id="CHEBI:29103"/>
    </ligand>
</feature>
<organism evidence="15 16">
    <name type="scientific">Endozoicomonas elysicola</name>
    <dbReference type="NCBI Taxonomy" id="305900"/>
    <lineage>
        <taxon>Bacteria</taxon>
        <taxon>Pseudomonadati</taxon>
        <taxon>Pseudomonadota</taxon>
        <taxon>Gammaproteobacteria</taxon>
        <taxon>Oceanospirillales</taxon>
        <taxon>Endozoicomonadaceae</taxon>
        <taxon>Endozoicomonas</taxon>
    </lineage>
</organism>
<feature type="transmembrane region" description="Helical" evidence="14">
    <location>
        <begin position="38"/>
        <end position="57"/>
    </location>
</feature>
<feature type="transmembrane region" description="Helical" evidence="14">
    <location>
        <begin position="238"/>
        <end position="256"/>
    </location>
</feature>
<feature type="binding site" evidence="13">
    <location>
        <position position="220"/>
    </location>
    <ligand>
        <name>K(+)</name>
        <dbReference type="ChEBI" id="CHEBI:29103"/>
    </ligand>
</feature>
<dbReference type="InterPro" id="IPR004772">
    <property type="entry name" value="TrkH"/>
</dbReference>
<evidence type="ECO:0000256" key="11">
    <source>
        <dbReference type="ARBA" id="ARBA00023136"/>
    </source>
</evidence>
<proteinExistence type="inferred from homology"/>
<feature type="transmembrane region" description="Helical" evidence="14">
    <location>
        <begin position="136"/>
        <end position="161"/>
    </location>
</feature>
<comment type="caution">
    <text evidence="15">The sequence shown here is derived from an EMBL/GenBank/DDBJ whole genome shotgun (WGS) entry which is preliminary data.</text>
</comment>
<dbReference type="PANTHER" id="PTHR32024">
    <property type="entry name" value="TRK SYSTEM POTASSIUM UPTAKE PROTEIN TRKG-RELATED"/>
    <property type="match status" value="1"/>
</dbReference>
<evidence type="ECO:0000313" key="16">
    <source>
        <dbReference type="Proteomes" id="UP000027997"/>
    </source>
</evidence>
<dbReference type="GO" id="GO:0046872">
    <property type="term" value="F:metal ion binding"/>
    <property type="evidence" value="ECO:0007669"/>
    <property type="project" value="UniProtKB-KW"/>
</dbReference>
<feature type="binding site" evidence="13">
    <location>
        <position position="221"/>
    </location>
    <ligand>
        <name>K(+)</name>
        <dbReference type="ChEBI" id="CHEBI:29103"/>
    </ligand>
</feature>
<dbReference type="PIRSF" id="PIRSF006247">
    <property type="entry name" value="TrkH"/>
    <property type="match status" value="1"/>
</dbReference>
<keyword evidence="13" id="KW-0479">Metal-binding</keyword>
<evidence type="ECO:0000256" key="3">
    <source>
        <dbReference type="ARBA" id="ARBA00022448"/>
    </source>
</evidence>